<accession>A0ABQ1GPS1</accession>
<organism evidence="1 2">
    <name type="scientific">Sphingomonas psychrolutea</name>
    <dbReference type="NCBI Taxonomy" id="1259676"/>
    <lineage>
        <taxon>Bacteria</taxon>
        <taxon>Pseudomonadati</taxon>
        <taxon>Pseudomonadota</taxon>
        <taxon>Alphaproteobacteria</taxon>
        <taxon>Sphingomonadales</taxon>
        <taxon>Sphingomonadaceae</taxon>
        <taxon>Sphingomonas</taxon>
    </lineage>
</organism>
<evidence type="ECO:0000313" key="1">
    <source>
        <dbReference type="EMBL" id="GGA48066.1"/>
    </source>
</evidence>
<sequence length="72" mass="7827">MSFAPQPPSAAIDTVAINMRRRFEVVMFPVSSSLNRLVGGFDQTMQSRVGSPPRILIEVALEKGCDALSVFS</sequence>
<reference evidence="2" key="1">
    <citation type="journal article" date="2019" name="Int. J. Syst. Evol. Microbiol.">
        <title>The Global Catalogue of Microorganisms (GCM) 10K type strain sequencing project: providing services to taxonomists for standard genome sequencing and annotation.</title>
        <authorList>
            <consortium name="The Broad Institute Genomics Platform"/>
            <consortium name="The Broad Institute Genome Sequencing Center for Infectious Disease"/>
            <person name="Wu L."/>
            <person name="Ma J."/>
        </authorList>
    </citation>
    <scope>NUCLEOTIDE SEQUENCE [LARGE SCALE GENOMIC DNA]</scope>
    <source>
        <strain evidence="2">CGMCC 1.10106</strain>
    </source>
</reference>
<name>A0ABQ1GPS1_9SPHN</name>
<dbReference type="EMBL" id="BMDW01000009">
    <property type="protein sequence ID" value="GGA48066.1"/>
    <property type="molecule type" value="Genomic_DNA"/>
</dbReference>
<gene>
    <name evidence="1" type="ORF">GCM10011395_17920</name>
</gene>
<comment type="caution">
    <text evidence="1">The sequence shown here is derived from an EMBL/GenBank/DDBJ whole genome shotgun (WGS) entry which is preliminary data.</text>
</comment>
<keyword evidence="2" id="KW-1185">Reference proteome</keyword>
<evidence type="ECO:0000313" key="2">
    <source>
        <dbReference type="Proteomes" id="UP000618591"/>
    </source>
</evidence>
<proteinExistence type="predicted"/>
<dbReference type="Proteomes" id="UP000618591">
    <property type="component" value="Unassembled WGS sequence"/>
</dbReference>
<protein>
    <submittedName>
        <fullName evidence="1">Uncharacterized protein</fullName>
    </submittedName>
</protein>